<evidence type="ECO:0000256" key="1">
    <source>
        <dbReference type="SAM" id="MobiDB-lite"/>
    </source>
</evidence>
<organism evidence="2 3">
    <name type="scientific">Ancylostoma ceylanicum</name>
    <dbReference type="NCBI Taxonomy" id="53326"/>
    <lineage>
        <taxon>Eukaryota</taxon>
        <taxon>Metazoa</taxon>
        <taxon>Ecdysozoa</taxon>
        <taxon>Nematoda</taxon>
        <taxon>Chromadorea</taxon>
        <taxon>Rhabditida</taxon>
        <taxon>Rhabditina</taxon>
        <taxon>Rhabditomorpha</taxon>
        <taxon>Strongyloidea</taxon>
        <taxon>Ancylostomatidae</taxon>
        <taxon>Ancylostomatinae</taxon>
        <taxon>Ancylostoma</taxon>
    </lineage>
</organism>
<feature type="compositionally biased region" description="Basic and acidic residues" evidence="1">
    <location>
        <begin position="31"/>
        <end position="41"/>
    </location>
</feature>
<dbReference type="AlphaFoldDB" id="A0A016RSL6"/>
<reference evidence="3" key="1">
    <citation type="journal article" date="2015" name="Nat. Genet.">
        <title>The genome and transcriptome of the zoonotic hookworm Ancylostoma ceylanicum identify infection-specific gene families.</title>
        <authorList>
            <person name="Schwarz E.M."/>
            <person name="Hu Y."/>
            <person name="Antoshechkin I."/>
            <person name="Miller M.M."/>
            <person name="Sternberg P.W."/>
            <person name="Aroian R.V."/>
        </authorList>
    </citation>
    <scope>NUCLEOTIDE SEQUENCE</scope>
    <source>
        <strain evidence="3">HY135</strain>
    </source>
</reference>
<protein>
    <submittedName>
        <fullName evidence="2">Uncharacterized protein</fullName>
    </submittedName>
</protein>
<gene>
    <name evidence="2" type="primary">Acey_s0396.g685</name>
    <name evidence="2" type="ORF">Y032_0396g685</name>
</gene>
<keyword evidence="3" id="KW-1185">Reference proteome</keyword>
<dbReference type="EMBL" id="JARK01001732">
    <property type="protein sequence ID" value="EYB80969.1"/>
    <property type="molecule type" value="Genomic_DNA"/>
</dbReference>
<evidence type="ECO:0000313" key="2">
    <source>
        <dbReference type="EMBL" id="EYB80969.1"/>
    </source>
</evidence>
<evidence type="ECO:0000313" key="3">
    <source>
        <dbReference type="Proteomes" id="UP000024635"/>
    </source>
</evidence>
<proteinExistence type="predicted"/>
<comment type="caution">
    <text evidence="2">The sequence shown here is derived from an EMBL/GenBank/DDBJ whole genome shotgun (WGS) entry which is preliminary data.</text>
</comment>
<feature type="region of interest" description="Disordered" evidence="1">
    <location>
        <begin position="18"/>
        <end position="43"/>
    </location>
</feature>
<dbReference type="Proteomes" id="UP000024635">
    <property type="component" value="Unassembled WGS sequence"/>
</dbReference>
<name>A0A016RSL6_9BILA</name>
<accession>A0A016RSL6</accession>
<sequence>MNIASTATYTPGLTIHRLRNPSFRPTSTARCDSEKTRKEDESFVQFPSNGTELRYPFFFFVYCLNPEQHLSMFKALKENPEKTPSKPLCSATISTTCLLLCISLPKFGAYITFER</sequence>